<evidence type="ECO:0000313" key="2">
    <source>
        <dbReference type="EMBL" id="KAL1522461.1"/>
    </source>
</evidence>
<feature type="coiled-coil region" evidence="1">
    <location>
        <begin position="152"/>
        <end position="190"/>
    </location>
</feature>
<organism evidence="2 3">
    <name type="scientific">Prymnesium parvum</name>
    <name type="common">Toxic golden alga</name>
    <dbReference type="NCBI Taxonomy" id="97485"/>
    <lineage>
        <taxon>Eukaryota</taxon>
        <taxon>Haptista</taxon>
        <taxon>Haptophyta</taxon>
        <taxon>Prymnesiophyceae</taxon>
        <taxon>Prymnesiales</taxon>
        <taxon>Prymnesiaceae</taxon>
        <taxon>Prymnesium</taxon>
    </lineage>
</organism>
<sequence>MALASFVTLDLLRRLHEGVVMSIRSKTANVAKHKLLGAAMLLATGVPVPPDHRDIDKIGNHLDVWLRHQLVDKDRKLLRRKVSYAREVSRAALRADCCRITSWGGVERYIFAFDELASSGSQDNRSMTKTAPPYVPYTTPYATGVLPPYTGLLELKEELNRVRDEAGSAAARHEREKQRAQNAKRRWEETCIKQAVAAAKIERLRATTSEVQTKLIQTERLMAQERQAAATQLMRLGSQAARASN</sequence>
<name>A0AB34JM89_PRYPA</name>
<reference evidence="2 3" key="1">
    <citation type="journal article" date="2024" name="Science">
        <title>Giant polyketide synthase enzymes in the biosynthesis of giant marine polyether toxins.</title>
        <authorList>
            <person name="Fallon T.R."/>
            <person name="Shende V.V."/>
            <person name="Wierzbicki I.H."/>
            <person name="Pendleton A.L."/>
            <person name="Watervoot N.F."/>
            <person name="Auber R.P."/>
            <person name="Gonzalez D.J."/>
            <person name="Wisecaver J.H."/>
            <person name="Moore B.S."/>
        </authorList>
    </citation>
    <scope>NUCLEOTIDE SEQUENCE [LARGE SCALE GENOMIC DNA]</scope>
    <source>
        <strain evidence="2 3">12B1</strain>
    </source>
</reference>
<dbReference type="AlphaFoldDB" id="A0AB34JM89"/>
<dbReference type="Proteomes" id="UP001515480">
    <property type="component" value="Unassembled WGS sequence"/>
</dbReference>
<dbReference type="EMBL" id="JBGBPQ010000006">
    <property type="protein sequence ID" value="KAL1522461.1"/>
    <property type="molecule type" value="Genomic_DNA"/>
</dbReference>
<proteinExistence type="predicted"/>
<evidence type="ECO:0000313" key="3">
    <source>
        <dbReference type="Proteomes" id="UP001515480"/>
    </source>
</evidence>
<keyword evidence="3" id="KW-1185">Reference proteome</keyword>
<gene>
    <name evidence="2" type="ORF">AB1Y20_017449</name>
</gene>
<comment type="caution">
    <text evidence="2">The sequence shown here is derived from an EMBL/GenBank/DDBJ whole genome shotgun (WGS) entry which is preliminary data.</text>
</comment>
<keyword evidence="1" id="KW-0175">Coiled coil</keyword>
<evidence type="ECO:0000256" key="1">
    <source>
        <dbReference type="SAM" id="Coils"/>
    </source>
</evidence>
<accession>A0AB34JM89</accession>
<protein>
    <submittedName>
        <fullName evidence="2">Uncharacterized protein</fullName>
    </submittedName>
</protein>